<evidence type="ECO:0008006" key="4">
    <source>
        <dbReference type="Google" id="ProtNLM"/>
    </source>
</evidence>
<keyword evidence="1" id="KW-0472">Membrane</keyword>
<dbReference type="AlphaFoldDB" id="A0A939BE28"/>
<reference evidence="2" key="2">
    <citation type="journal article" date="2021" name="Sci. Rep.">
        <title>The distribution of antibiotic resistance genes in chicken gut microbiota commensals.</title>
        <authorList>
            <person name="Juricova H."/>
            <person name="Matiasovicova J."/>
            <person name="Kubasova T."/>
            <person name="Cejkova D."/>
            <person name="Rychlik I."/>
        </authorList>
    </citation>
    <scope>NUCLEOTIDE SEQUENCE</scope>
    <source>
        <strain evidence="2">An559</strain>
    </source>
</reference>
<keyword evidence="3" id="KW-1185">Reference proteome</keyword>
<name>A0A939BE28_9FIRM</name>
<feature type="transmembrane region" description="Helical" evidence="1">
    <location>
        <begin position="12"/>
        <end position="36"/>
    </location>
</feature>
<dbReference type="EMBL" id="JACJKY010000005">
    <property type="protein sequence ID" value="MBM6920471.1"/>
    <property type="molecule type" value="Genomic_DNA"/>
</dbReference>
<dbReference type="InterPro" id="IPR038750">
    <property type="entry name" value="YczE/YyaS-like"/>
</dbReference>
<keyword evidence="1" id="KW-0812">Transmembrane</keyword>
<reference evidence="2" key="1">
    <citation type="submission" date="2020-08" db="EMBL/GenBank/DDBJ databases">
        <authorList>
            <person name="Cejkova D."/>
            <person name="Kubasova T."/>
            <person name="Jahodarova E."/>
            <person name="Rychlik I."/>
        </authorList>
    </citation>
    <scope>NUCLEOTIDE SEQUENCE</scope>
    <source>
        <strain evidence="2">An559</strain>
    </source>
</reference>
<evidence type="ECO:0000256" key="1">
    <source>
        <dbReference type="SAM" id="Phobius"/>
    </source>
</evidence>
<proteinExistence type="predicted"/>
<dbReference type="Proteomes" id="UP000774750">
    <property type="component" value="Unassembled WGS sequence"/>
</dbReference>
<dbReference type="PANTHER" id="PTHR40078">
    <property type="entry name" value="INTEGRAL MEMBRANE PROTEIN-RELATED"/>
    <property type="match status" value="1"/>
</dbReference>
<evidence type="ECO:0000313" key="3">
    <source>
        <dbReference type="Proteomes" id="UP000774750"/>
    </source>
</evidence>
<comment type="caution">
    <text evidence="2">The sequence shown here is derived from an EMBL/GenBank/DDBJ whole genome shotgun (WGS) entry which is preliminary data.</text>
</comment>
<feature type="transmembrane region" description="Helical" evidence="1">
    <location>
        <begin position="56"/>
        <end position="76"/>
    </location>
</feature>
<dbReference type="PANTHER" id="PTHR40078:SF1">
    <property type="entry name" value="INTEGRAL MEMBRANE PROTEIN"/>
    <property type="match status" value="1"/>
</dbReference>
<feature type="transmembrane region" description="Helical" evidence="1">
    <location>
        <begin position="173"/>
        <end position="202"/>
    </location>
</feature>
<gene>
    <name evidence="2" type="ORF">H6A12_04785</name>
</gene>
<accession>A0A939BE28</accession>
<evidence type="ECO:0000313" key="2">
    <source>
        <dbReference type="EMBL" id="MBM6920471.1"/>
    </source>
</evidence>
<protein>
    <recommendedName>
        <fullName evidence="4">Membrane protein YczE</fullName>
    </recommendedName>
</protein>
<feature type="transmembrane region" description="Helical" evidence="1">
    <location>
        <begin position="83"/>
        <end position="103"/>
    </location>
</feature>
<dbReference type="RefSeq" id="WP_204445373.1">
    <property type="nucleotide sequence ID" value="NZ_JACJKY010000005.1"/>
</dbReference>
<keyword evidence="1" id="KW-1133">Transmembrane helix</keyword>
<feature type="transmembrane region" description="Helical" evidence="1">
    <location>
        <begin position="115"/>
        <end position="137"/>
    </location>
</feature>
<organism evidence="2 3">
    <name type="scientific">Merdimmobilis hominis</name>
    <dbReference type="NCBI Taxonomy" id="2897707"/>
    <lineage>
        <taxon>Bacteria</taxon>
        <taxon>Bacillati</taxon>
        <taxon>Bacillota</taxon>
        <taxon>Clostridia</taxon>
        <taxon>Eubacteriales</taxon>
        <taxon>Oscillospiraceae</taxon>
        <taxon>Merdimmobilis</taxon>
    </lineage>
</organism>
<dbReference type="Pfam" id="PF19700">
    <property type="entry name" value="DUF6198"/>
    <property type="match status" value="1"/>
</dbReference>
<sequence length="216" mass="23812">MKLTCFARPPFFLRRLVMMLLGVFVQGFGLSFLIMIDWGTDPWTGFVIGLTKHFPISYGNCQLICAAVLFLVIIAFDMSKIGFGTIGNMVIVGYVADFFSGLWTRVIGEAFFDQILWSGLLLLPALAVFLAGASAYLSADLGGSPYDAVPFILSAHLKRIPFKFVRMGWDVSFLVLGFLLGGPIGVITILIAFFLGPAIAWFQKKLSVFFKEKEPA</sequence>